<dbReference type="Pfam" id="PF01583">
    <property type="entry name" value="APS_kinase"/>
    <property type="match status" value="1"/>
</dbReference>
<gene>
    <name evidence="6 9" type="primary">cysC</name>
    <name evidence="9" type="ORF">GTP55_13415</name>
</gene>
<keyword evidence="6" id="KW-0597">Phosphoprotein</keyword>
<dbReference type="EC" id="2.7.1.25" evidence="2 6"/>
<dbReference type="InterPro" id="IPR027417">
    <property type="entry name" value="P-loop_NTPase"/>
</dbReference>
<evidence type="ECO:0000256" key="5">
    <source>
        <dbReference type="ARBA" id="ARBA00022840"/>
    </source>
</evidence>
<feature type="binding site" evidence="6">
    <location>
        <begin position="33"/>
        <end position="40"/>
    </location>
    <ligand>
        <name>ATP</name>
        <dbReference type="ChEBI" id="CHEBI:30616"/>
    </ligand>
</feature>
<comment type="pathway">
    <text evidence="6 7">Sulfur metabolism; hydrogen sulfide biosynthesis; sulfite from sulfate: step 2/3.</text>
</comment>
<dbReference type="GO" id="GO:0004020">
    <property type="term" value="F:adenylylsulfate kinase activity"/>
    <property type="evidence" value="ECO:0007669"/>
    <property type="project" value="UniProtKB-EC"/>
</dbReference>
<protein>
    <recommendedName>
        <fullName evidence="2 6">Adenylyl-sulfate kinase</fullName>
        <ecNumber evidence="2 6">2.7.1.25</ecNumber>
    </recommendedName>
    <alternativeName>
        <fullName evidence="6">APS kinase</fullName>
    </alternativeName>
    <alternativeName>
        <fullName evidence="6">ATP adenosine-5'-phosphosulfate 3'-phosphotransferase</fullName>
    </alternativeName>
    <alternativeName>
        <fullName evidence="6">Adenosine-5'-phosphosulfate kinase</fullName>
    </alternativeName>
</protein>
<comment type="similarity">
    <text evidence="6 7">Belongs to the APS kinase family.</text>
</comment>
<comment type="function">
    <text evidence="6 7">Catalyzes the synthesis of activated sulfate.</text>
</comment>
<dbReference type="HAMAP" id="MF_00065">
    <property type="entry name" value="Adenylyl_sulf_kinase"/>
    <property type="match status" value="1"/>
</dbReference>
<keyword evidence="6 7" id="KW-0418">Kinase</keyword>
<evidence type="ECO:0000256" key="2">
    <source>
        <dbReference type="ARBA" id="ARBA00012121"/>
    </source>
</evidence>
<organism evidence="9 10">
    <name type="scientific">Duganella margarita</name>
    <dbReference type="NCBI Taxonomy" id="2692170"/>
    <lineage>
        <taxon>Bacteria</taxon>
        <taxon>Pseudomonadati</taxon>
        <taxon>Pseudomonadota</taxon>
        <taxon>Betaproteobacteria</taxon>
        <taxon>Burkholderiales</taxon>
        <taxon>Oxalobacteraceae</taxon>
        <taxon>Telluria group</taxon>
        <taxon>Duganella</taxon>
    </lineage>
</organism>
<dbReference type="NCBIfam" id="NF003013">
    <property type="entry name" value="PRK03846.1"/>
    <property type="match status" value="1"/>
</dbReference>
<dbReference type="SUPFAM" id="SSF52540">
    <property type="entry name" value="P-loop containing nucleoside triphosphate hydrolases"/>
    <property type="match status" value="1"/>
</dbReference>
<proteinExistence type="inferred from homology"/>
<dbReference type="PANTHER" id="PTHR42700:SF1">
    <property type="entry name" value="SULFATE ADENYLYLTRANSFERASE"/>
    <property type="match status" value="1"/>
</dbReference>
<dbReference type="Proteomes" id="UP000466332">
    <property type="component" value="Unassembled WGS sequence"/>
</dbReference>
<evidence type="ECO:0000256" key="6">
    <source>
        <dbReference type="HAMAP-Rule" id="MF_00065"/>
    </source>
</evidence>
<evidence type="ECO:0000256" key="1">
    <source>
        <dbReference type="ARBA" id="ARBA00001823"/>
    </source>
</evidence>
<evidence type="ECO:0000256" key="3">
    <source>
        <dbReference type="ARBA" id="ARBA00022679"/>
    </source>
</evidence>
<dbReference type="EMBL" id="WWCS01000007">
    <property type="protein sequence ID" value="MYN40375.1"/>
    <property type="molecule type" value="Genomic_DNA"/>
</dbReference>
<evidence type="ECO:0000256" key="7">
    <source>
        <dbReference type="RuleBase" id="RU004347"/>
    </source>
</evidence>
<dbReference type="PANTHER" id="PTHR42700">
    <property type="entry name" value="SULFATE ADENYLYLTRANSFERASE"/>
    <property type="match status" value="1"/>
</dbReference>
<dbReference type="InterPro" id="IPR002891">
    <property type="entry name" value="APS"/>
</dbReference>
<dbReference type="CDD" id="cd02027">
    <property type="entry name" value="APSK"/>
    <property type="match status" value="1"/>
</dbReference>
<dbReference type="NCBIfam" id="TIGR00455">
    <property type="entry name" value="apsK"/>
    <property type="match status" value="1"/>
</dbReference>
<evidence type="ECO:0000313" key="10">
    <source>
        <dbReference type="Proteomes" id="UP000466332"/>
    </source>
</evidence>
<feature type="domain" description="APS kinase" evidence="8">
    <location>
        <begin position="25"/>
        <end position="175"/>
    </location>
</feature>
<sequence>MQTDVLQSPTSHVTAASRAKLHGHRGAVLWLTGLSGSGKTTLAHAVEMRLHHERYRTYVLDGDLLRGGLNVDLGFSDEDRSENIRRAGELAKLFLDAGTIVFCAFISPFASDRQSVRAQIGADTFFEVYCRCPLEVCEQRDVKGLYQRVRDGTLAQFTGISSSYEPPSCPDVVIDTDRTSVPAAVDQVMALLRDRGLLRLTAL</sequence>
<reference evidence="9 10" key="1">
    <citation type="submission" date="2019-12" db="EMBL/GenBank/DDBJ databases">
        <title>Novel species isolated from a subtropical stream in China.</title>
        <authorList>
            <person name="Lu H."/>
        </authorList>
    </citation>
    <scope>NUCLEOTIDE SEQUENCE [LARGE SCALE GENOMIC DNA]</scope>
    <source>
        <strain evidence="9 10">FT109W</strain>
    </source>
</reference>
<dbReference type="InterPro" id="IPR050512">
    <property type="entry name" value="Sulf_AdTrans/APS_kinase"/>
</dbReference>
<accession>A0ABW9WJ21</accession>
<feature type="active site" description="Phosphoserine intermediate" evidence="6">
    <location>
        <position position="107"/>
    </location>
</feature>
<name>A0ABW9WJ21_9BURK</name>
<evidence type="ECO:0000259" key="8">
    <source>
        <dbReference type="Pfam" id="PF01583"/>
    </source>
</evidence>
<dbReference type="Gene3D" id="3.40.50.300">
    <property type="entry name" value="P-loop containing nucleotide triphosphate hydrolases"/>
    <property type="match status" value="1"/>
</dbReference>
<keyword evidence="10" id="KW-1185">Reference proteome</keyword>
<comment type="caution">
    <text evidence="9">The sequence shown here is derived from an EMBL/GenBank/DDBJ whole genome shotgun (WGS) entry which is preliminary data.</text>
</comment>
<keyword evidence="4 6" id="KW-0547">Nucleotide-binding</keyword>
<dbReference type="InterPro" id="IPR059117">
    <property type="entry name" value="APS_kinase_dom"/>
</dbReference>
<comment type="catalytic activity">
    <reaction evidence="1 6 7">
        <text>adenosine 5'-phosphosulfate + ATP = 3'-phosphoadenylyl sulfate + ADP + H(+)</text>
        <dbReference type="Rhea" id="RHEA:24152"/>
        <dbReference type="ChEBI" id="CHEBI:15378"/>
        <dbReference type="ChEBI" id="CHEBI:30616"/>
        <dbReference type="ChEBI" id="CHEBI:58243"/>
        <dbReference type="ChEBI" id="CHEBI:58339"/>
        <dbReference type="ChEBI" id="CHEBI:456216"/>
        <dbReference type="EC" id="2.7.1.25"/>
    </reaction>
</comment>
<evidence type="ECO:0000313" key="9">
    <source>
        <dbReference type="EMBL" id="MYN40375.1"/>
    </source>
</evidence>
<keyword evidence="5 6" id="KW-0067">ATP-binding</keyword>
<keyword evidence="3 6" id="KW-0808">Transferase</keyword>
<evidence type="ECO:0000256" key="4">
    <source>
        <dbReference type="ARBA" id="ARBA00022741"/>
    </source>
</evidence>